<evidence type="ECO:0000313" key="4">
    <source>
        <dbReference type="EMBL" id="CAK9223089.1"/>
    </source>
</evidence>
<accession>A0ABP0UJI5</accession>
<evidence type="ECO:0000256" key="2">
    <source>
        <dbReference type="SAM" id="Phobius"/>
    </source>
</evidence>
<gene>
    <name evidence="4" type="ORF">CSSPTR1EN2_LOCUS16657</name>
</gene>
<dbReference type="PANTHER" id="PTHR33222">
    <property type="match status" value="1"/>
</dbReference>
<feature type="transmembrane region" description="Helical" evidence="2">
    <location>
        <begin position="162"/>
        <end position="183"/>
    </location>
</feature>
<keyword evidence="2" id="KW-0812">Transmembrane</keyword>
<evidence type="ECO:0000313" key="5">
    <source>
        <dbReference type="Proteomes" id="UP001497512"/>
    </source>
</evidence>
<dbReference type="InterPro" id="IPR025564">
    <property type="entry name" value="CAAD_dom"/>
</dbReference>
<dbReference type="Proteomes" id="UP001497512">
    <property type="component" value="Chromosome 4"/>
</dbReference>
<feature type="domain" description="Cyanobacterial aminoacyl-tRNA synthetase CAAD" evidence="3">
    <location>
        <begin position="120"/>
        <end position="204"/>
    </location>
</feature>
<keyword evidence="5" id="KW-1185">Reference proteome</keyword>
<dbReference type="Pfam" id="PF14159">
    <property type="entry name" value="CAAD"/>
    <property type="match status" value="1"/>
</dbReference>
<reference evidence="4" key="1">
    <citation type="submission" date="2024-02" db="EMBL/GenBank/DDBJ databases">
        <authorList>
            <consortium name="ELIXIR-Norway"/>
            <consortium name="Elixir Norway"/>
        </authorList>
    </citation>
    <scope>NUCLEOTIDE SEQUENCE</scope>
</reference>
<keyword evidence="2" id="KW-1133">Transmembrane helix</keyword>
<evidence type="ECO:0000256" key="1">
    <source>
        <dbReference type="ARBA" id="ARBA00004141"/>
    </source>
</evidence>
<keyword evidence="2" id="KW-0472">Membrane</keyword>
<sequence>MASVVVMPAAASVGSVAHNVIAAARAQKEPGMTSSDAVSSMTLFSRAASHKCLPWKSAFCSRLVPVPLFSGSSNFRAERRRGLAVVSKVSETETKTKISEAAEATESTEELQETLNSALKSVQETWDKVDDKLAVGGLGFAALILLFASSGLINAIDKLPLIPAVFEFVGILFSGWFVYRYLLFKPDREELLKVIDDVKSKITGQ</sequence>
<evidence type="ECO:0000259" key="3">
    <source>
        <dbReference type="Pfam" id="PF14159"/>
    </source>
</evidence>
<dbReference type="PANTHER" id="PTHR33222:SF3">
    <property type="entry name" value="PROTEIN CURVATURE THYLAKOID 1C, CHLOROPLASTIC"/>
    <property type="match status" value="1"/>
</dbReference>
<proteinExistence type="predicted"/>
<protein>
    <recommendedName>
        <fullName evidence="3">Cyanobacterial aminoacyl-tRNA synthetase CAAD domain-containing protein</fullName>
    </recommendedName>
</protein>
<dbReference type="InterPro" id="IPR033344">
    <property type="entry name" value="CURT1"/>
</dbReference>
<comment type="subcellular location">
    <subcellularLocation>
        <location evidence="1">Membrane</location>
        <topology evidence="1">Multi-pass membrane protein</topology>
    </subcellularLocation>
</comment>
<dbReference type="EMBL" id="OZ019896">
    <property type="protein sequence ID" value="CAK9223089.1"/>
    <property type="molecule type" value="Genomic_DNA"/>
</dbReference>
<organism evidence="4 5">
    <name type="scientific">Sphagnum troendelagicum</name>
    <dbReference type="NCBI Taxonomy" id="128251"/>
    <lineage>
        <taxon>Eukaryota</taxon>
        <taxon>Viridiplantae</taxon>
        <taxon>Streptophyta</taxon>
        <taxon>Embryophyta</taxon>
        <taxon>Bryophyta</taxon>
        <taxon>Sphagnophytina</taxon>
        <taxon>Sphagnopsida</taxon>
        <taxon>Sphagnales</taxon>
        <taxon>Sphagnaceae</taxon>
        <taxon>Sphagnum</taxon>
    </lineage>
</organism>
<name>A0ABP0UJI5_9BRYO</name>
<feature type="transmembrane region" description="Helical" evidence="2">
    <location>
        <begin position="133"/>
        <end position="156"/>
    </location>
</feature>